<proteinExistence type="predicted"/>
<reference evidence="6" key="1">
    <citation type="submission" date="2016-10" db="EMBL/GenBank/DDBJ databases">
        <authorList>
            <person name="Varghese N."/>
            <person name="Submissions S."/>
        </authorList>
    </citation>
    <scope>NUCLEOTIDE SEQUENCE [LARGE SCALE GENOMIC DNA]</scope>
    <source>
        <strain evidence="6">DSM 43163</strain>
    </source>
</reference>
<name>A0A1H6CM10_9ACTN</name>
<evidence type="ECO:0000313" key="6">
    <source>
        <dbReference type="Proteomes" id="UP000236723"/>
    </source>
</evidence>
<dbReference type="PANTHER" id="PTHR24220">
    <property type="entry name" value="IMPORT ATP-BINDING PROTEIN"/>
    <property type="match status" value="1"/>
</dbReference>
<dbReference type="PROSITE" id="PS00211">
    <property type="entry name" value="ABC_TRANSPORTER_1"/>
    <property type="match status" value="1"/>
</dbReference>
<evidence type="ECO:0000256" key="2">
    <source>
        <dbReference type="ARBA" id="ARBA00022741"/>
    </source>
</evidence>
<dbReference type="InterPro" id="IPR027417">
    <property type="entry name" value="P-loop_NTPase"/>
</dbReference>
<keyword evidence="6" id="KW-1185">Reference proteome</keyword>
<evidence type="ECO:0000259" key="4">
    <source>
        <dbReference type="PROSITE" id="PS50893"/>
    </source>
</evidence>
<dbReference type="InterPro" id="IPR017911">
    <property type="entry name" value="MacB-like_ATP-bd"/>
</dbReference>
<dbReference type="GO" id="GO:0016887">
    <property type="term" value="F:ATP hydrolysis activity"/>
    <property type="evidence" value="ECO:0007669"/>
    <property type="project" value="InterPro"/>
</dbReference>
<dbReference type="CDD" id="cd03255">
    <property type="entry name" value="ABC_MJ0796_LolCDE_FtsE"/>
    <property type="match status" value="1"/>
</dbReference>
<dbReference type="InterPro" id="IPR003439">
    <property type="entry name" value="ABC_transporter-like_ATP-bd"/>
</dbReference>
<protein>
    <submittedName>
        <fullName evidence="5">Putative ABC transport system ATP-binding protein</fullName>
    </submittedName>
</protein>
<evidence type="ECO:0000256" key="1">
    <source>
        <dbReference type="ARBA" id="ARBA00022448"/>
    </source>
</evidence>
<dbReference type="SMART" id="SM00382">
    <property type="entry name" value="AAA"/>
    <property type="match status" value="1"/>
</dbReference>
<dbReference type="PANTHER" id="PTHR24220:SF685">
    <property type="entry name" value="ABC TRANSPORTER RELATED"/>
    <property type="match status" value="1"/>
</dbReference>
<dbReference type="SUPFAM" id="SSF52540">
    <property type="entry name" value="P-loop containing nucleoside triphosphate hydrolases"/>
    <property type="match status" value="1"/>
</dbReference>
<organism evidence="5 6">
    <name type="scientific">Thermomonospora echinospora</name>
    <dbReference type="NCBI Taxonomy" id="1992"/>
    <lineage>
        <taxon>Bacteria</taxon>
        <taxon>Bacillati</taxon>
        <taxon>Actinomycetota</taxon>
        <taxon>Actinomycetes</taxon>
        <taxon>Streptosporangiales</taxon>
        <taxon>Thermomonosporaceae</taxon>
        <taxon>Thermomonospora</taxon>
    </lineage>
</organism>
<dbReference type="Gene3D" id="3.40.50.300">
    <property type="entry name" value="P-loop containing nucleotide triphosphate hydrolases"/>
    <property type="match status" value="1"/>
</dbReference>
<dbReference type="InterPro" id="IPR015854">
    <property type="entry name" value="ABC_transpr_LolD-like"/>
</dbReference>
<dbReference type="InterPro" id="IPR017871">
    <property type="entry name" value="ABC_transporter-like_CS"/>
</dbReference>
<sequence length="228" mass="24251">MTATVTTTGLALDGVTLEYGSGDTLVTALDEVTLTVEPGQFVAVVGPSGSGKSSLLAVAGALIHPTRGRVRIADVEVSGTKARDLAELRRTRIGYVFQSGNLPASLPVRDQLLLVPHLSGRITADARAYADELLEAVGLTAKAGRRPHELSGGERQRVGLARALMNRPAVLLADEPTAALDRRRAREIVALLAEQSHRRGAATVMVTHDTELLDSADRVVHMRDGRLE</sequence>
<gene>
    <name evidence="5" type="ORF">SAMN04489712_110140</name>
</gene>
<keyword evidence="1" id="KW-0813">Transport</keyword>
<accession>A0A1H6CM10</accession>
<keyword evidence="2" id="KW-0547">Nucleotide-binding</keyword>
<dbReference type="Proteomes" id="UP000236723">
    <property type="component" value="Unassembled WGS sequence"/>
</dbReference>
<dbReference type="AlphaFoldDB" id="A0A1H6CM10"/>
<dbReference type="PROSITE" id="PS50893">
    <property type="entry name" value="ABC_TRANSPORTER_2"/>
    <property type="match status" value="1"/>
</dbReference>
<dbReference type="GO" id="GO:0022857">
    <property type="term" value="F:transmembrane transporter activity"/>
    <property type="evidence" value="ECO:0007669"/>
    <property type="project" value="TreeGrafter"/>
</dbReference>
<dbReference type="GO" id="GO:0005524">
    <property type="term" value="F:ATP binding"/>
    <property type="evidence" value="ECO:0007669"/>
    <property type="project" value="UniProtKB-KW"/>
</dbReference>
<dbReference type="Pfam" id="PF00005">
    <property type="entry name" value="ABC_tran"/>
    <property type="match status" value="1"/>
</dbReference>
<dbReference type="EMBL" id="FNVO01000010">
    <property type="protein sequence ID" value="SEG73675.1"/>
    <property type="molecule type" value="Genomic_DNA"/>
</dbReference>
<dbReference type="GO" id="GO:0005886">
    <property type="term" value="C:plasma membrane"/>
    <property type="evidence" value="ECO:0007669"/>
    <property type="project" value="TreeGrafter"/>
</dbReference>
<evidence type="ECO:0000256" key="3">
    <source>
        <dbReference type="ARBA" id="ARBA00022840"/>
    </source>
</evidence>
<dbReference type="OrthoDB" id="9802264at2"/>
<evidence type="ECO:0000313" key="5">
    <source>
        <dbReference type="EMBL" id="SEG73675.1"/>
    </source>
</evidence>
<keyword evidence="3 5" id="KW-0067">ATP-binding</keyword>
<dbReference type="RefSeq" id="WP_103939851.1">
    <property type="nucleotide sequence ID" value="NZ_FNVO01000010.1"/>
</dbReference>
<dbReference type="InterPro" id="IPR003593">
    <property type="entry name" value="AAA+_ATPase"/>
</dbReference>
<feature type="domain" description="ABC transporter" evidence="4">
    <location>
        <begin position="10"/>
        <end position="228"/>
    </location>
</feature>